<protein>
    <submittedName>
        <fullName evidence="2">Hemerythrin-like protein</fullName>
    </submittedName>
</protein>
<dbReference type="EMBL" id="MTYJ01000031">
    <property type="protein sequence ID" value="OQV20316.1"/>
    <property type="molecule type" value="Genomic_DNA"/>
</dbReference>
<name>A0A1W0WYN7_HYPEX</name>
<evidence type="ECO:0000313" key="2">
    <source>
        <dbReference type="EMBL" id="OQV20316.1"/>
    </source>
</evidence>
<evidence type="ECO:0000313" key="3">
    <source>
        <dbReference type="Proteomes" id="UP000192578"/>
    </source>
</evidence>
<comment type="caution">
    <text evidence="2">The sequence shown here is derived from an EMBL/GenBank/DDBJ whole genome shotgun (WGS) entry which is preliminary data.</text>
</comment>
<evidence type="ECO:0000259" key="1">
    <source>
        <dbReference type="Pfam" id="PF01814"/>
    </source>
</evidence>
<dbReference type="Pfam" id="PF01814">
    <property type="entry name" value="Hemerythrin"/>
    <property type="match status" value="1"/>
</dbReference>
<dbReference type="PANTHER" id="PTHR35585:SF1">
    <property type="entry name" value="HHE DOMAIN PROTEIN (AFU_ORTHOLOGUE AFUA_4G00730)"/>
    <property type="match status" value="1"/>
</dbReference>
<feature type="domain" description="Hemerythrin-like" evidence="1">
    <location>
        <begin position="56"/>
        <end position="171"/>
    </location>
</feature>
<dbReference type="InterPro" id="IPR012312">
    <property type="entry name" value="Hemerythrin-like"/>
</dbReference>
<organism evidence="2 3">
    <name type="scientific">Hypsibius exemplaris</name>
    <name type="common">Freshwater tardigrade</name>
    <dbReference type="NCBI Taxonomy" id="2072580"/>
    <lineage>
        <taxon>Eukaryota</taxon>
        <taxon>Metazoa</taxon>
        <taxon>Ecdysozoa</taxon>
        <taxon>Tardigrada</taxon>
        <taxon>Eutardigrada</taxon>
        <taxon>Parachela</taxon>
        <taxon>Hypsibioidea</taxon>
        <taxon>Hypsibiidae</taxon>
        <taxon>Hypsibius</taxon>
    </lineage>
</organism>
<dbReference type="OrthoDB" id="9983919at2759"/>
<accession>A0A1W0WYN7</accession>
<dbReference type="Proteomes" id="UP000192578">
    <property type="component" value="Unassembled WGS sequence"/>
</dbReference>
<gene>
    <name evidence="2" type="ORF">BV898_05606</name>
</gene>
<proteinExistence type="predicted"/>
<dbReference type="PANTHER" id="PTHR35585">
    <property type="entry name" value="HHE DOMAIN PROTEIN (AFU_ORTHOLOGUE AFUA_4G00730)"/>
    <property type="match status" value="1"/>
</dbReference>
<dbReference type="AlphaFoldDB" id="A0A1W0WYN7"/>
<reference evidence="3" key="1">
    <citation type="submission" date="2017-01" db="EMBL/GenBank/DDBJ databases">
        <title>Comparative genomics of anhydrobiosis in the tardigrade Hypsibius dujardini.</title>
        <authorList>
            <person name="Yoshida Y."/>
            <person name="Koutsovoulos G."/>
            <person name="Laetsch D."/>
            <person name="Stevens L."/>
            <person name="Kumar S."/>
            <person name="Horikawa D."/>
            <person name="Ishino K."/>
            <person name="Komine S."/>
            <person name="Tomita M."/>
            <person name="Blaxter M."/>
            <person name="Arakawa K."/>
        </authorList>
    </citation>
    <scope>NUCLEOTIDE SEQUENCE [LARGE SCALE GENOMIC DNA]</scope>
    <source>
        <strain evidence="3">Z151</strain>
    </source>
</reference>
<sequence length="251" mass="29145">MLMMFRVFRLVICSHSPLTRFPPSCYPPVCFPTASTQQFPISFQRTQATMPQQRDLIEQILDDHLEIRAFCKEIQKHRDNPKEAIKWFHQLTWEVARHSVAEELVLYPLMEQELGSWGKQMADDSRADHQRTKDDLQFLSDASTLEEMQMHERYVKMADELLVHLDKEEREDIASLKGVASPDVLLKAGKDFKRTKHFAPTRPHPENSMKPLFETPYSLMVAPIDKLRDLFRSFPDHDAVEAVEAKATGHS</sequence>
<dbReference type="Gene3D" id="1.20.120.520">
    <property type="entry name" value="nmb1532 protein domain like"/>
    <property type="match status" value="1"/>
</dbReference>
<keyword evidence="3" id="KW-1185">Reference proteome</keyword>